<gene>
    <name evidence="2" type="ORF">HLUCCA11_15500</name>
</gene>
<dbReference type="InterPro" id="IPR009717">
    <property type="entry name" value="Mo-dep_Nase_C"/>
</dbReference>
<organism evidence="2 3">
    <name type="scientific">Phormidesmis priestleyi Ana</name>
    <dbReference type="NCBI Taxonomy" id="1666911"/>
    <lineage>
        <taxon>Bacteria</taxon>
        <taxon>Bacillati</taxon>
        <taxon>Cyanobacteriota</taxon>
        <taxon>Cyanophyceae</taxon>
        <taxon>Leptolyngbyales</taxon>
        <taxon>Leptolyngbyaceae</taxon>
        <taxon>Phormidesmis</taxon>
    </lineage>
</organism>
<protein>
    <submittedName>
        <fullName evidence="2">Mo-dependent nitrogenase C-terminus</fullName>
    </submittedName>
</protein>
<feature type="domain" description="Mo-dependent nitrogenase C-terminal" evidence="1">
    <location>
        <begin position="18"/>
        <end position="90"/>
    </location>
</feature>
<dbReference type="STRING" id="1666911.HLUCCA11_15500"/>
<name>A0A0P8BZH1_9CYAN</name>
<reference evidence="2 3" key="1">
    <citation type="submission" date="2015-09" db="EMBL/GenBank/DDBJ databases">
        <title>Identification and resolution of microdiversity through metagenomic sequencing of parallel consortia.</title>
        <authorList>
            <person name="Nelson W.C."/>
            <person name="Romine M.F."/>
            <person name="Lindemann S.R."/>
        </authorList>
    </citation>
    <scope>NUCLEOTIDE SEQUENCE [LARGE SCALE GENOMIC DNA]</scope>
    <source>
        <strain evidence="2">Ana</strain>
    </source>
</reference>
<dbReference type="Proteomes" id="UP000050465">
    <property type="component" value="Unassembled WGS sequence"/>
</dbReference>
<accession>A0A0P8BZH1</accession>
<proteinExistence type="predicted"/>
<sequence length="92" mass="10691">MNLLPLSAHPPAWFTSPLQPLRTWLNTLEVRNIQAARWICRLIPNTCSTGYDLRLFNRTWLHLPSPCELNPLADELVDLRFRAADFLYEQGT</sequence>
<comment type="caution">
    <text evidence="2">The sequence shown here is derived from an EMBL/GenBank/DDBJ whole genome shotgun (WGS) entry which is preliminary data.</text>
</comment>
<dbReference type="EMBL" id="LJZR01000021">
    <property type="protein sequence ID" value="KPQ34323.1"/>
    <property type="molecule type" value="Genomic_DNA"/>
</dbReference>
<dbReference type="Pfam" id="PF06967">
    <property type="entry name" value="Mo-nitro_C"/>
    <property type="match status" value="1"/>
</dbReference>
<evidence type="ECO:0000259" key="1">
    <source>
        <dbReference type="Pfam" id="PF06967"/>
    </source>
</evidence>
<dbReference type="AlphaFoldDB" id="A0A0P8BZH1"/>
<evidence type="ECO:0000313" key="3">
    <source>
        <dbReference type="Proteomes" id="UP000050465"/>
    </source>
</evidence>
<evidence type="ECO:0000313" key="2">
    <source>
        <dbReference type="EMBL" id="KPQ34323.1"/>
    </source>
</evidence>